<reference evidence="2" key="1">
    <citation type="journal article" date="2019" name="Int. J. Syst. Evol. Microbiol.">
        <title>The Global Catalogue of Microorganisms (GCM) 10K type strain sequencing project: providing services to taxonomists for standard genome sequencing and annotation.</title>
        <authorList>
            <consortium name="The Broad Institute Genomics Platform"/>
            <consortium name="The Broad Institute Genome Sequencing Center for Infectious Disease"/>
            <person name="Wu L."/>
            <person name="Ma J."/>
        </authorList>
    </citation>
    <scope>NUCLEOTIDE SEQUENCE [LARGE SCALE GENOMIC DNA]</scope>
    <source>
        <strain evidence="2">JCM 4147</strain>
    </source>
</reference>
<dbReference type="SUPFAM" id="SSF46689">
    <property type="entry name" value="Homeodomain-like"/>
    <property type="match status" value="1"/>
</dbReference>
<comment type="caution">
    <text evidence="1">The sequence shown here is derived from an EMBL/GenBank/DDBJ whole genome shotgun (WGS) entry which is preliminary data.</text>
</comment>
<gene>
    <name evidence="1" type="ORF">ACFP1B_37835</name>
</gene>
<dbReference type="InterPro" id="IPR009057">
    <property type="entry name" value="Homeodomain-like_sf"/>
</dbReference>
<dbReference type="EMBL" id="JBHSPU010000079">
    <property type="protein sequence ID" value="MFC5919156.1"/>
    <property type="molecule type" value="Genomic_DNA"/>
</dbReference>
<organism evidence="1 2">
    <name type="scientific">Streptomyces pulveraceus</name>
    <dbReference type="NCBI Taxonomy" id="68258"/>
    <lineage>
        <taxon>Bacteria</taxon>
        <taxon>Bacillati</taxon>
        <taxon>Actinomycetota</taxon>
        <taxon>Actinomycetes</taxon>
        <taxon>Kitasatosporales</taxon>
        <taxon>Streptomycetaceae</taxon>
        <taxon>Streptomyces</taxon>
    </lineage>
</organism>
<proteinExistence type="predicted"/>
<name>A0ABW1GX13_9ACTN</name>
<feature type="non-terminal residue" evidence="1">
    <location>
        <position position="67"/>
    </location>
</feature>
<evidence type="ECO:0000313" key="2">
    <source>
        <dbReference type="Proteomes" id="UP001596200"/>
    </source>
</evidence>
<dbReference type="Proteomes" id="UP001596200">
    <property type="component" value="Unassembled WGS sequence"/>
</dbReference>
<protein>
    <submittedName>
        <fullName evidence="1">Transposase</fullName>
    </submittedName>
</protein>
<sequence>MAQLLRLRAAGELTTGHVRLVADAVGVHKRTVWRWLQEAEETGSPEKPERRRFRITEEVIEVLADYQ</sequence>
<accession>A0ABW1GX13</accession>
<evidence type="ECO:0000313" key="1">
    <source>
        <dbReference type="EMBL" id="MFC5919156.1"/>
    </source>
</evidence>
<keyword evidence="2" id="KW-1185">Reference proteome</keyword>